<dbReference type="Gene3D" id="3.30.70.100">
    <property type="match status" value="1"/>
</dbReference>
<dbReference type="SUPFAM" id="SSF54909">
    <property type="entry name" value="Dimeric alpha+beta barrel"/>
    <property type="match status" value="1"/>
</dbReference>
<comment type="caution">
    <text evidence="2">The sequence shown here is derived from an EMBL/GenBank/DDBJ whole genome shotgun (WGS) entry which is preliminary data.</text>
</comment>
<protein>
    <submittedName>
        <fullName evidence="2">Quinol monooxygenase</fullName>
        <ecNumber evidence="2">1.-.-.-</ecNumber>
    </submittedName>
</protein>
<dbReference type="PROSITE" id="PS51725">
    <property type="entry name" value="ABM"/>
    <property type="match status" value="1"/>
</dbReference>
<sequence length="95" mass="10822">MQINITAIIKALPEKAEEMKALLLKLVEGSTKEAACIQYDLHQSAEEPNVFIFHEIWRDADSLAEHTQTQHFLKFVNDSSPLLAEPLTVYKTNRV</sequence>
<evidence type="ECO:0000259" key="1">
    <source>
        <dbReference type="PROSITE" id="PS51725"/>
    </source>
</evidence>
<name>A0ABW5NYC4_9FLAO</name>
<keyword evidence="2" id="KW-0503">Monooxygenase</keyword>
<dbReference type="Pfam" id="PF03992">
    <property type="entry name" value="ABM"/>
    <property type="match status" value="1"/>
</dbReference>
<dbReference type="InterPro" id="IPR050744">
    <property type="entry name" value="AI-2_Isomerase_LsrG"/>
</dbReference>
<keyword evidence="3" id="KW-1185">Reference proteome</keyword>
<dbReference type="InterPro" id="IPR007138">
    <property type="entry name" value="ABM_dom"/>
</dbReference>
<gene>
    <name evidence="2" type="ORF">ACFSR3_15995</name>
</gene>
<proteinExistence type="predicted"/>
<organism evidence="2 3">
    <name type="scientific">Flavobacterium suzhouense</name>
    <dbReference type="NCBI Taxonomy" id="1529638"/>
    <lineage>
        <taxon>Bacteria</taxon>
        <taxon>Pseudomonadati</taxon>
        <taxon>Bacteroidota</taxon>
        <taxon>Flavobacteriia</taxon>
        <taxon>Flavobacteriales</taxon>
        <taxon>Flavobacteriaceae</taxon>
        <taxon>Flavobacterium</taxon>
    </lineage>
</organism>
<dbReference type="EMBL" id="JBHUMD010000030">
    <property type="protein sequence ID" value="MFD2603568.1"/>
    <property type="molecule type" value="Genomic_DNA"/>
</dbReference>
<dbReference type="PANTHER" id="PTHR33336">
    <property type="entry name" value="QUINOL MONOOXYGENASE YGIN-RELATED"/>
    <property type="match status" value="1"/>
</dbReference>
<evidence type="ECO:0000313" key="2">
    <source>
        <dbReference type="EMBL" id="MFD2603568.1"/>
    </source>
</evidence>
<dbReference type="EC" id="1.-.-.-" evidence="2"/>
<reference evidence="3" key="1">
    <citation type="journal article" date="2019" name="Int. J. Syst. Evol. Microbiol.">
        <title>The Global Catalogue of Microorganisms (GCM) 10K type strain sequencing project: providing services to taxonomists for standard genome sequencing and annotation.</title>
        <authorList>
            <consortium name="The Broad Institute Genomics Platform"/>
            <consortium name="The Broad Institute Genome Sequencing Center for Infectious Disease"/>
            <person name="Wu L."/>
            <person name="Ma J."/>
        </authorList>
    </citation>
    <scope>NUCLEOTIDE SEQUENCE [LARGE SCALE GENOMIC DNA]</scope>
    <source>
        <strain evidence="3">KCTC 42107</strain>
    </source>
</reference>
<dbReference type="Proteomes" id="UP001597480">
    <property type="component" value="Unassembled WGS sequence"/>
</dbReference>
<dbReference type="RefSeq" id="WP_379822408.1">
    <property type="nucleotide sequence ID" value="NZ_JBHUMD010000030.1"/>
</dbReference>
<accession>A0ABW5NYC4</accession>
<dbReference type="InterPro" id="IPR011008">
    <property type="entry name" value="Dimeric_a/b-barrel"/>
</dbReference>
<feature type="domain" description="ABM" evidence="1">
    <location>
        <begin position="3"/>
        <end position="91"/>
    </location>
</feature>
<evidence type="ECO:0000313" key="3">
    <source>
        <dbReference type="Proteomes" id="UP001597480"/>
    </source>
</evidence>
<dbReference type="GO" id="GO:0004497">
    <property type="term" value="F:monooxygenase activity"/>
    <property type="evidence" value="ECO:0007669"/>
    <property type="project" value="UniProtKB-KW"/>
</dbReference>
<dbReference type="PANTHER" id="PTHR33336:SF3">
    <property type="entry name" value="ABM DOMAIN-CONTAINING PROTEIN"/>
    <property type="match status" value="1"/>
</dbReference>
<keyword evidence="2" id="KW-0560">Oxidoreductase</keyword>